<keyword evidence="1" id="KW-0255">Endonuclease</keyword>
<proteinExistence type="predicted"/>
<organism evidence="1 2">
    <name type="scientific">Aquabacterium soli</name>
    <dbReference type="NCBI Taxonomy" id="2493092"/>
    <lineage>
        <taxon>Bacteria</taxon>
        <taxon>Pseudomonadati</taxon>
        <taxon>Pseudomonadota</taxon>
        <taxon>Betaproteobacteria</taxon>
        <taxon>Burkholderiales</taxon>
        <taxon>Aquabacterium</taxon>
    </lineage>
</organism>
<sequence>MSAASLTWAGEPVHLLADRALWWPGGQALFVADVHLGKAAAYRALGQPVPAGTTDDNLARLDALLTAHPVRDLVFLGDLLHAPQGVTPALLQRLRTWRDAHAEVAMTLVRGNHDLRAGDPPPEMGITVVDEPHGMGPFAACHHQQRVPGCFVLAGHLHPAVALNGPARDRLRLPCFCVDAGPEPGEGLAVLPAFGAFTGTWQVTPAPGRQVYAVGGGAVWPVPISERSAGG</sequence>
<keyword evidence="1" id="KW-0436">Ligase</keyword>
<dbReference type="RefSeq" id="WP_125241911.1">
    <property type="nucleotide sequence ID" value="NZ_RSED01000002.1"/>
</dbReference>
<dbReference type="InterPro" id="IPR024173">
    <property type="entry name" value="Pesterase_MJ0037-like"/>
</dbReference>
<accession>A0A426VGH8</accession>
<protein>
    <submittedName>
        <fullName evidence="1">Ligase-associated DNA damage response endonuclease PdeM</fullName>
        <ecNumber evidence="1">3.1.-.-</ecNumber>
    </submittedName>
</protein>
<dbReference type="OrthoDB" id="9795838at2"/>
<dbReference type="PANTHER" id="PTHR39323">
    <property type="entry name" value="BLR1149 PROTEIN"/>
    <property type="match status" value="1"/>
</dbReference>
<dbReference type="PIRSF" id="PIRSF000887">
    <property type="entry name" value="Pesterase_MJ0037"/>
    <property type="match status" value="1"/>
</dbReference>
<dbReference type="GO" id="GO:0016874">
    <property type="term" value="F:ligase activity"/>
    <property type="evidence" value="ECO:0007669"/>
    <property type="project" value="UniProtKB-KW"/>
</dbReference>
<comment type="caution">
    <text evidence="1">The sequence shown here is derived from an EMBL/GenBank/DDBJ whole genome shotgun (WGS) entry which is preliminary data.</text>
</comment>
<dbReference type="Proteomes" id="UP000269265">
    <property type="component" value="Unassembled WGS sequence"/>
</dbReference>
<reference evidence="1 2" key="1">
    <citation type="submission" date="2018-12" db="EMBL/GenBank/DDBJ databases">
        <title>The whole draft genome of Aquabacterium sp. SJQ9.</title>
        <authorList>
            <person name="Sun L."/>
            <person name="Gao X."/>
            <person name="Chen W."/>
            <person name="Huang K."/>
        </authorList>
    </citation>
    <scope>NUCLEOTIDE SEQUENCE [LARGE SCALE GENOMIC DNA]</scope>
    <source>
        <strain evidence="1 2">SJQ9</strain>
    </source>
</reference>
<keyword evidence="1" id="KW-0540">Nuclease</keyword>
<dbReference type="GO" id="GO:0016787">
    <property type="term" value="F:hydrolase activity"/>
    <property type="evidence" value="ECO:0007669"/>
    <property type="project" value="UniProtKB-KW"/>
</dbReference>
<dbReference type="AlphaFoldDB" id="A0A426VGH8"/>
<dbReference type="PANTHER" id="PTHR39323:SF1">
    <property type="entry name" value="BLR1149 PROTEIN"/>
    <property type="match status" value="1"/>
</dbReference>
<evidence type="ECO:0000313" key="2">
    <source>
        <dbReference type="Proteomes" id="UP000269265"/>
    </source>
</evidence>
<dbReference type="GO" id="GO:0004519">
    <property type="term" value="F:endonuclease activity"/>
    <property type="evidence" value="ECO:0007669"/>
    <property type="project" value="UniProtKB-KW"/>
</dbReference>
<dbReference type="SUPFAM" id="SSF56300">
    <property type="entry name" value="Metallo-dependent phosphatases"/>
    <property type="match status" value="1"/>
</dbReference>
<dbReference type="NCBIfam" id="TIGR04123">
    <property type="entry name" value="P_estr_lig_assc"/>
    <property type="match status" value="1"/>
</dbReference>
<dbReference type="EC" id="3.1.-.-" evidence="1"/>
<name>A0A426VGH8_9BURK</name>
<dbReference type="InterPro" id="IPR029052">
    <property type="entry name" value="Metallo-depent_PP-like"/>
</dbReference>
<keyword evidence="2" id="KW-1185">Reference proteome</keyword>
<dbReference type="InterPro" id="IPR026336">
    <property type="entry name" value="PdeM-like"/>
</dbReference>
<keyword evidence="1" id="KW-0378">Hydrolase</keyword>
<evidence type="ECO:0000313" key="1">
    <source>
        <dbReference type="EMBL" id="RRS06004.1"/>
    </source>
</evidence>
<gene>
    <name evidence="1" type="primary">pdeM</name>
    <name evidence="1" type="ORF">EIP75_03880</name>
</gene>
<dbReference type="EMBL" id="RSED01000002">
    <property type="protein sequence ID" value="RRS06004.1"/>
    <property type="molecule type" value="Genomic_DNA"/>
</dbReference>